<comment type="caution">
    <text evidence="10">Lacks conserved residue(s) required for the propagation of feature annotation.</text>
</comment>
<evidence type="ECO:0000256" key="5">
    <source>
        <dbReference type="ARBA" id="ARBA00022679"/>
    </source>
</evidence>
<dbReference type="Pfam" id="PF00162">
    <property type="entry name" value="PGK"/>
    <property type="match status" value="1"/>
</dbReference>
<dbReference type="AlphaFoldDB" id="A0A0G1U4K2"/>
<dbReference type="GO" id="GO:0005524">
    <property type="term" value="F:ATP binding"/>
    <property type="evidence" value="ECO:0007669"/>
    <property type="project" value="UniProtKB-KW"/>
</dbReference>
<evidence type="ECO:0000256" key="6">
    <source>
        <dbReference type="ARBA" id="ARBA00022741"/>
    </source>
</evidence>
<evidence type="ECO:0000313" key="14">
    <source>
        <dbReference type="Proteomes" id="UP000033860"/>
    </source>
</evidence>
<evidence type="ECO:0000256" key="12">
    <source>
        <dbReference type="RuleBase" id="RU000532"/>
    </source>
</evidence>
<evidence type="ECO:0000256" key="1">
    <source>
        <dbReference type="ARBA" id="ARBA00000642"/>
    </source>
</evidence>
<feature type="binding site" evidence="10">
    <location>
        <position position="42"/>
    </location>
    <ligand>
        <name>substrate</name>
    </ligand>
</feature>
<dbReference type="UniPathway" id="UPA00109">
    <property type="reaction ID" value="UER00185"/>
</dbReference>
<dbReference type="PRINTS" id="PR00477">
    <property type="entry name" value="PHGLYCKINASE"/>
</dbReference>
<dbReference type="GO" id="GO:0004618">
    <property type="term" value="F:phosphoglycerate kinase activity"/>
    <property type="evidence" value="ECO:0007669"/>
    <property type="project" value="UniProtKB-UniRule"/>
</dbReference>
<comment type="similarity">
    <text evidence="3 10 12">Belongs to the phosphoglycerate kinase family.</text>
</comment>
<dbReference type="GO" id="GO:0006096">
    <property type="term" value="P:glycolytic process"/>
    <property type="evidence" value="ECO:0007669"/>
    <property type="project" value="UniProtKB-UniRule"/>
</dbReference>
<reference evidence="13 14" key="1">
    <citation type="journal article" date="2015" name="Nature">
        <title>rRNA introns, odd ribosomes, and small enigmatic genomes across a large radiation of phyla.</title>
        <authorList>
            <person name="Brown C.T."/>
            <person name="Hug L.A."/>
            <person name="Thomas B.C."/>
            <person name="Sharon I."/>
            <person name="Castelle C.J."/>
            <person name="Singh A."/>
            <person name="Wilkins M.J."/>
            <person name="Williams K.H."/>
            <person name="Banfield J.F."/>
        </authorList>
    </citation>
    <scope>NUCLEOTIDE SEQUENCE [LARGE SCALE GENOMIC DNA]</scope>
</reference>
<comment type="pathway">
    <text evidence="2 10">Carbohydrate degradation; glycolysis; pyruvate from D-glyceraldehyde 3-phosphate: step 2/5.</text>
</comment>
<accession>A0A0G1U4K2</accession>
<keyword evidence="10" id="KW-0963">Cytoplasm</keyword>
<evidence type="ECO:0000256" key="7">
    <source>
        <dbReference type="ARBA" id="ARBA00022777"/>
    </source>
</evidence>
<evidence type="ECO:0000256" key="10">
    <source>
        <dbReference type="HAMAP-Rule" id="MF_00145"/>
    </source>
</evidence>
<keyword evidence="5 10" id="KW-0808">Transferase</keyword>
<feature type="binding site" evidence="10">
    <location>
        <position position="157"/>
    </location>
    <ligand>
        <name>substrate</name>
    </ligand>
</feature>
<comment type="subcellular location">
    <subcellularLocation>
        <location evidence="10">Cytoplasm</location>
    </subcellularLocation>
</comment>
<dbReference type="PANTHER" id="PTHR11406:SF23">
    <property type="entry name" value="PHOSPHOGLYCERATE KINASE 1, CHLOROPLASTIC-RELATED"/>
    <property type="match status" value="1"/>
</dbReference>
<keyword evidence="7 10" id="KW-0418">Kinase</keyword>
<keyword evidence="8 10" id="KW-0067">ATP-binding</keyword>
<protein>
    <recommendedName>
        <fullName evidence="4 10">Phosphoglycerate kinase</fullName>
        <ecNumber evidence="4 10">2.7.2.3</ecNumber>
    </recommendedName>
</protein>
<dbReference type="GO" id="GO:0043531">
    <property type="term" value="F:ADP binding"/>
    <property type="evidence" value="ECO:0007669"/>
    <property type="project" value="TreeGrafter"/>
</dbReference>
<evidence type="ECO:0000256" key="2">
    <source>
        <dbReference type="ARBA" id="ARBA00004838"/>
    </source>
</evidence>
<feature type="binding site" evidence="10">
    <location>
        <position position="124"/>
    </location>
    <ligand>
        <name>substrate</name>
    </ligand>
</feature>
<dbReference type="InterPro" id="IPR036043">
    <property type="entry name" value="Phosphoglycerate_kinase_sf"/>
</dbReference>
<dbReference type="GO" id="GO:0005829">
    <property type="term" value="C:cytosol"/>
    <property type="evidence" value="ECO:0007669"/>
    <property type="project" value="TreeGrafter"/>
</dbReference>
<dbReference type="PATRIC" id="fig|1618371.3.peg.746"/>
<proteinExistence type="inferred from homology"/>
<dbReference type="Proteomes" id="UP000033860">
    <property type="component" value="Unassembled WGS sequence"/>
</dbReference>
<comment type="subunit">
    <text evidence="10">Monomer.</text>
</comment>
<keyword evidence="9 10" id="KW-0324">Glycolysis</keyword>
<gene>
    <name evidence="10" type="primary">pgk</name>
    <name evidence="13" type="ORF">UX85_C0004G0160</name>
</gene>
<dbReference type="InterPro" id="IPR015824">
    <property type="entry name" value="Phosphoglycerate_kinase_N"/>
</dbReference>
<dbReference type="EC" id="2.7.2.3" evidence="4 10"/>
<dbReference type="PANTHER" id="PTHR11406">
    <property type="entry name" value="PHOSPHOGLYCERATE KINASE"/>
    <property type="match status" value="1"/>
</dbReference>
<evidence type="ECO:0000256" key="4">
    <source>
        <dbReference type="ARBA" id="ARBA00013061"/>
    </source>
</evidence>
<organism evidence="13 14">
    <name type="scientific">Candidatus Beckwithbacteria bacterium GW2011_GWB1_47_15</name>
    <dbReference type="NCBI Taxonomy" id="1618371"/>
    <lineage>
        <taxon>Bacteria</taxon>
        <taxon>Candidatus Beckwithiibacteriota</taxon>
    </lineage>
</organism>
<comment type="caution">
    <text evidence="13">The sequence shown here is derived from an EMBL/GenBank/DDBJ whole genome shotgun (WGS) entry which is preliminary data.</text>
</comment>
<evidence type="ECO:0000256" key="11">
    <source>
        <dbReference type="PIRSR" id="PIRSR000724-2"/>
    </source>
</evidence>
<feature type="binding site" evidence="10">
    <location>
        <begin position="22"/>
        <end position="24"/>
    </location>
    <ligand>
        <name>substrate</name>
    </ligand>
</feature>
<evidence type="ECO:0000256" key="9">
    <source>
        <dbReference type="ARBA" id="ARBA00023152"/>
    </source>
</evidence>
<dbReference type="SUPFAM" id="SSF53748">
    <property type="entry name" value="Phosphoglycerate kinase"/>
    <property type="match status" value="1"/>
</dbReference>
<sequence>MIDKKTLRDVELTGKRVIHHCDFNIKLKQNGVGQTVPVSDVRIKAYFPSIFYLLEKKCKIIFISYLERPGGKVVEELRMKPIARRLSELINREVKYLPETVGPDVKKFIDKMRPGEMVMLENTRFYPGEEADDDKFAKALAANGDLMVEDAFGHCHRVHASTTGIPRHIPAVAGLYLEGEMQTFDKLKKDPKRPLVLIVGGTKTYDKILAVRYLIDRADQVLIGGAVANIFLKARGVDVGSSFMEEPFVDKAKGTRIDPVDEAKRLMEKYPGKIILPDDYVAADSAEKPKKKKVIDFKKGQKLPTGWAFLDIGPRTIKENLRIIKQAKTVFWDGPMGKYEDARFRAGTLELAEAVAENDKTTILAGGDTAALAENFGLIFRYTHVSIAGGATLEYLADKPMPGIEALLDR</sequence>
<dbReference type="FunFam" id="3.40.50.1260:FF:000031">
    <property type="entry name" value="Phosphoglycerate kinase 1"/>
    <property type="match status" value="1"/>
</dbReference>
<feature type="binding site" evidence="10 11">
    <location>
        <position position="340"/>
    </location>
    <ligand>
        <name>ATP</name>
        <dbReference type="ChEBI" id="CHEBI:30616"/>
    </ligand>
</feature>
<feature type="binding site" evidence="10 11">
    <location>
        <begin position="366"/>
        <end position="369"/>
    </location>
    <ligand>
        <name>ATP</name>
        <dbReference type="ChEBI" id="CHEBI:30616"/>
    </ligand>
</feature>
<evidence type="ECO:0000256" key="8">
    <source>
        <dbReference type="ARBA" id="ARBA00022840"/>
    </source>
</evidence>
<dbReference type="Gene3D" id="3.40.50.1260">
    <property type="entry name" value="Phosphoglycerate kinase, N-terminal domain"/>
    <property type="match status" value="2"/>
</dbReference>
<feature type="binding site" evidence="10 11">
    <location>
        <position position="207"/>
    </location>
    <ligand>
        <name>ATP</name>
        <dbReference type="ChEBI" id="CHEBI:30616"/>
    </ligand>
</feature>
<dbReference type="InterPro" id="IPR001576">
    <property type="entry name" value="Phosphoglycerate_kinase"/>
</dbReference>
<evidence type="ECO:0000256" key="3">
    <source>
        <dbReference type="ARBA" id="ARBA00008982"/>
    </source>
</evidence>
<comment type="catalytic activity">
    <reaction evidence="1 10 12">
        <text>(2R)-3-phosphoglycerate + ATP = (2R)-3-phospho-glyceroyl phosphate + ADP</text>
        <dbReference type="Rhea" id="RHEA:14801"/>
        <dbReference type="ChEBI" id="CHEBI:30616"/>
        <dbReference type="ChEBI" id="CHEBI:57604"/>
        <dbReference type="ChEBI" id="CHEBI:58272"/>
        <dbReference type="ChEBI" id="CHEBI:456216"/>
        <dbReference type="EC" id="2.7.2.3"/>
    </reaction>
</comment>
<dbReference type="PIRSF" id="PIRSF000724">
    <property type="entry name" value="Pgk"/>
    <property type="match status" value="1"/>
</dbReference>
<keyword evidence="6 10" id="KW-0547">Nucleotide-binding</keyword>
<dbReference type="HAMAP" id="MF_00145">
    <property type="entry name" value="Phosphoglyc_kinase"/>
    <property type="match status" value="1"/>
</dbReference>
<dbReference type="EMBL" id="LCNT01000004">
    <property type="protein sequence ID" value="KKU61238.1"/>
    <property type="molecule type" value="Genomic_DNA"/>
</dbReference>
<name>A0A0G1U4K2_9BACT</name>
<dbReference type="GO" id="GO:0006094">
    <property type="term" value="P:gluconeogenesis"/>
    <property type="evidence" value="ECO:0007669"/>
    <property type="project" value="TreeGrafter"/>
</dbReference>
<evidence type="ECO:0000313" key="13">
    <source>
        <dbReference type="EMBL" id="KKU61238.1"/>
    </source>
</evidence>